<dbReference type="PANTHER" id="PTHR11929:SF145">
    <property type="entry name" value="ALPHA-(1,3)-FUCOSYLTRANSFERASE FUT-1"/>
    <property type="match status" value="1"/>
</dbReference>
<protein>
    <recommendedName>
        <fullName evidence="5">Fucosyltransferase</fullName>
        <ecNumber evidence="5">2.4.1.-</ecNumber>
    </recommendedName>
</protein>
<dbReference type="InterPro" id="IPR055270">
    <property type="entry name" value="Glyco_tran_10_C"/>
</dbReference>
<dbReference type="Pfam" id="PF00852">
    <property type="entry name" value="Glyco_transf_10"/>
    <property type="match status" value="1"/>
</dbReference>
<dbReference type="AlphaFoldDB" id="A0A9Q1C1Z4"/>
<comment type="pathway">
    <text evidence="1">Protein modification; protein glycosylation.</text>
</comment>
<dbReference type="EMBL" id="JAIZAY010000009">
    <property type="protein sequence ID" value="KAJ8036710.1"/>
    <property type="molecule type" value="Genomic_DNA"/>
</dbReference>
<evidence type="ECO:0000256" key="5">
    <source>
        <dbReference type="RuleBase" id="RU003832"/>
    </source>
</evidence>
<proteinExistence type="inferred from homology"/>
<dbReference type="Gene3D" id="3.40.50.11660">
    <property type="entry name" value="Glycosyl transferase family 10, C-terminal domain"/>
    <property type="match status" value="1"/>
</dbReference>
<organism evidence="7 8">
    <name type="scientific">Holothuria leucospilota</name>
    <name type="common">Black long sea cucumber</name>
    <name type="synonym">Mertensiothuria leucospilota</name>
    <dbReference type="NCBI Taxonomy" id="206669"/>
    <lineage>
        <taxon>Eukaryota</taxon>
        <taxon>Metazoa</taxon>
        <taxon>Echinodermata</taxon>
        <taxon>Eleutherozoa</taxon>
        <taxon>Echinozoa</taxon>
        <taxon>Holothuroidea</taxon>
        <taxon>Aspidochirotacea</taxon>
        <taxon>Aspidochirotida</taxon>
        <taxon>Holothuriidae</taxon>
        <taxon>Holothuria</taxon>
    </lineage>
</organism>
<dbReference type="GO" id="GO:0032580">
    <property type="term" value="C:Golgi cisterna membrane"/>
    <property type="evidence" value="ECO:0007669"/>
    <property type="project" value="UniProtKB-SubCell"/>
</dbReference>
<comment type="similarity">
    <text evidence="2 5">Belongs to the glycosyltransferase 10 family.</text>
</comment>
<dbReference type="GO" id="GO:0046920">
    <property type="term" value="F:alpha-(1-&gt;3)-fucosyltransferase activity"/>
    <property type="evidence" value="ECO:0007669"/>
    <property type="project" value="TreeGrafter"/>
</dbReference>
<keyword evidence="3 5" id="KW-0328">Glycosyltransferase</keyword>
<feature type="transmembrane region" description="Helical" evidence="5">
    <location>
        <begin position="35"/>
        <end position="54"/>
    </location>
</feature>
<dbReference type="Proteomes" id="UP001152320">
    <property type="component" value="Chromosome 9"/>
</dbReference>
<evidence type="ECO:0000259" key="6">
    <source>
        <dbReference type="Pfam" id="PF00852"/>
    </source>
</evidence>
<name>A0A9Q1C1Z4_HOLLE</name>
<gene>
    <name evidence="7" type="ORF">HOLleu_20764</name>
</gene>
<dbReference type="InterPro" id="IPR001503">
    <property type="entry name" value="Glyco_trans_10"/>
</dbReference>
<dbReference type="FunFam" id="3.40.50.11660:FF:000010">
    <property type="entry name" value="Uncharacterized protein"/>
    <property type="match status" value="1"/>
</dbReference>
<comment type="subcellular location">
    <subcellularLocation>
        <location evidence="5">Golgi apparatus</location>
        <location evidence="5">Golgi stack membrane</location>
        <topology evidence="5">Single-pass type II membrane protein</topology>
    </subcellularLocation>
</comment>
<keyword evidence="5" id="KW-1133">Transmembrane helix</keyword>
<dbReference type="PANTHER" id="PTHR11929">
    <property type="entry name" value="ALPHA- 1,3 -FUCOSYLTRANSFERASE"/>
    <property type="match status" value="1"/>
</dbReference>
<accession>A0A9Q1C1Z4</accession>
<keyword evidence="4 5" id="KW-0808">Transferase</keyword>
<keyword evidence="5" id="KW-0333">Golgi apparatus</keyword>
<sequence>MRGRRNGVCRSMRGVAIPCSTMDHGQSPVSRIRTVYLFLIVLVMAAITIILQISNVAELKLLKPKVQFSKHDDVRDFPADVGGIENTNSSKSAGGDALGKIASEVDETRPRSSSFACHNDTTPEIKIAVFGGIKIIKQWQELSLLVNSFKLTEPNTYILNVTCPYQRTTPRLLIEEGVRVACETKVTVTLTASMNILQGKDIVVLGMSPYSLKIKTKVMRTKISGGQLFVFYGVETPLRMHEWIPDVGRQPVHSVWSYTSTSDTVIPYGRYVEFDTEIEVDVNELVSSKNKLVAWMGSNCVKQVFWPRMAFVNELQKYVQVDTYGKCGNLTCLPRMSKRCQSLMGEYKFYLSLENAECRDYMTEKFWDTALIQGAVPVVYGAKKSDYERVAPPNSFIHVSDFDSVESLAKYLLLLDRNDVLYSRFFHWRRKGKIEMVFPPLLPSSFCDIIQQYYLLQRGMVNTVDLAKTSWFQGCRYQVTKSYPSQALSGWKPWR</sequence>
<evidence type="ECO:0000313" key="7">
    <source>
        <dbReference type="EMBL" id="KAJ8036710.1"/>
    </source>
</evidence>
<keyword evidence="5" id="KW-0472">Membrane</keyword>
<evidence type="ECO:0000256" key="3">
    <source>
        <dbReference type="ARBA" id="ARBA00022676"/>
    </source>
</evidence>
<dbReference type="SUPFAM" id="SSF53756">
    <property type="entry name" value="UDP-Glycosyltransferase/glycogen phosphorylase"/>
    <property type="match status" value="1"/>
</dbReference>
<feature type="domain" description="Fucosyltransferase C-terminal" evidence="6">
    <location>
        <begin position="287"/>
        <end position="452"/>
    </location>
</feature>
<comment type="caution">
    <text evidence="7">The sequence shown here is derived from an EMBL/GenBank/DDBJ whole genome shotgun (WGS) entry which is preliminary data.</text>
</comment>
<evidence type="ECO:0000256" key="1">
    <source>
        <dbReference type="ARBA" id="ARBA00004922"/>
    </source>
</evidence>
<dbReference type="EC" id="2.4.1.-" evidence="5"/>
<evidence type="ECO:0000313" key="8">
    <source>
        <dbReference type="Proteomes" id="UP001152320"/>
    </source>
</evidence>
<dbReference type="OrthoDB" id="427096at2759"/>
<dbReference type="InterPro" id="IPR038577">
    <property type="entry name" value="GT10-like_C_sf"/>
</dbReference>
<evidence type="ECO:0000256" key="4">
    <source>
        <dbReference type="ARBA" id="ARBA00022679"/>
    </source>
</evidence>
<keyword evidence="8" id="KW-1185">Reference proteome</keyword>
<evidence type="ECO:0000256" key="2">
    <source>
        <dbReference type="ARBA" id="ARBA00008919"/>
    </source>
</evidence>
<keyword evidence="5" id="KW-0812">Transmembrane</keyword>
<reference evidence="7" key="1">
    <citation type="submission" date="2021-10" db="EMBL/GenBank/DDBJ databases">
        <title>Tropical sea cucumber genome reveals ecological adaptation and Cuvierian tubules defense mechanism.</title>
        <authorList>
            <person name="Chen T."/>
        </authorList>
    </citation>
    <scope>NUCLEOTIDE SEQUENCE</scope>
    <source>
        <strain evidence="7">Nanhai2018</strain>
        <tissue evidence="7">Muscle</tissue>
    </source>
</reference>